<feature type="domain" description="HTH lysR-type" evidence="5">
    <location>
        <begin position="2"/>
        <end position="59"/>
    </location>
</feature>
<dbReference type="RefSeq" id="WP_345491491.1">
    <property type="nucleotide sequence ID" value="NZ_BAABHY010000005.1"/>
</dbReference>
<dbReference type="Pfam" id="PF00126">
    <property type="entry name" value="HTH_1"/>
    <property type="match status" value="1"/>
</dbReference>
<name>A0ABP9N990_9GAMM</name>
<keyword evidence="3" id="KW-0238">DNA-binding</keyword>
<dbReference type="PANTHER" id="PTHR30126">
    <property type="entry name" value="HTH-TYPE TRANSCRIPTIONAL REGULATOR"/>
    <property type="match status" value="1"/>
</dbReference>
<dbReference type="InterPro" id="IPR036390">
    <property type="entry name" value="WH_DNA-bd_sf"/>
</dbReference>
<reference evidence="7" key="1">
    <citation type="journal article" date="2019" name="Int. J. Syst. Evol. Microbiol.">
        <title>The Global Catalogue of Microorganisms (GCM) 10K type strain sequencing project: providing services to taxonomists for standard genome sequencing and annotation.</title>
        <authorList>
            <consortium name="The Broad Institute Genomics Platform"/>
            <consortium name="The Broad Institute Genome Sequencing Center for Infectious Disease"/>
            <person name="Wu L."/>
            <person name="Ma J."/>
        </authorList>
    </citation>
    <scope>NUCLEOTIDE SEQUENCE [LARGE SCALE GENOMIC DNA]</scope>
    <source>
        <strain evidence="7">JCM 18050</strain>
    </source>
</reference>
<dbReference type="Pfam" id="PF03466">
    <property type="entry name" value="LysR_substrate"/>
    <property type="match status" value="1"/>
</dbReference>
<evidence type="ECO:0000259" key="5">
    <source>
        <dbReference type="PROSITE" id="PS50931"/>
    </source>
</evidence>
<comment type="similarity">
    <text evidence="1">Belongs to the LysR transcriptional regulatory family.</text>
</comment>
<dbReference type="PRINTS" id="PR00039">
    <property type="entry name" value="HTHLYSR"/>
</dbReference>
<keyword evidence="2" id="KW-0805">Transcription regulation</keyword>
<dbReference type="InterPro" id="IPR005119">
    <property type="entry name" value="LysR_subst-bd"/>
</dbReference>
<keyword evidence="4" id="KW-0804">Transcription</keyword>
<evidence type="ECO:0000313" key="6">
    <source>
        <dbReference type="EMBL" id="GAA5112276.1"/>
    </source>
</evidence>
<dbReference type="Gene3D" id="1.10.10.10">
    <property type="entry name" value="Winged helix-like DNA-binding domain superfamily/Winged helix DNA-binding domain"/>
    <property type="match status" value="1"/>
</dbReference>
<gene>
    <name evidence="6" type="primary">allS</name>
    <name evidence="6" type="ORF">GCM10023211_18660</name>
</gene>
<dbReference type="Proteomes" id="UP001500171">
    <property type="component" value="Unassembled WGS sequence"/>
</dbReference>
<dbReference type="PROSITE" id="PS50931">
    <property type="entry name" value="HTH_LYSR"/>
    <property type="match status" value="1"/>
</dbReference>
<dbReference type="Gene3D" id="3.40.190.290">
    <property type="match status" value="1"/>
</dbReference>
<accession>A0ABP9N990</accession>
<organism evidence="6 7">
    <name type="scientific">Orbus sasakiae</name>
    <dbReference type="NCBI Taxonomy" id="1078475"/>
    <lineage>
        <taxon>Bacteria</taxon>
        <taxon>Pseudomonadati</taxon>
        <taxon>Pseudomonadota</taxon>
        <taxon>Gammaproteobacteria</taxon>
        <taxon>Orbales</taxon>
        <taxon>Orbaceae</taxon>
        <taxon>Orbus</taxon>
    </lineage>
</organism>
<keyword evidence="7" id="KW-1185">Reference proteome</keyword>
<evidence type="ECO:0000256" key="4">
    <source>
        <dbReference type="ARBA" id="ARBA00023163"/>
    </source>
</evidence>
<dbReference type="SUPFAM" id="SSF53850">
    <property type="entry name" value="Periplasmic binding protein-like II"/>
    <property type="match status" value="1"/>
</dbReference>
<dbReference type="EMBL" id="BAABHY010000005">
    <property type="protein sequence ID" value="GAA5112276.1"/>
    <property type="molecule type" value="Genomic_DNA"/>
</dbReference>
<dbReference type="PANTHER" id="PTHR30126:SF18">
    <property type="entry name" value="LYSR FAMILY TRANSCRIPTIONAL REGULATOR"/>
    <property type="match status" value="1"/>
</dbReference>
<dbReference type="InterPro" id="IPR000847">
    <property type="entry name" value="LysR_HTH_N"/>
</dbReference>
<evidence type="ECO:0000256" key="3">
    <source>
        <dbReference type="ARBA" id="ARBA00023125"/>
    </source>
</evidence>
<dbReference type="NCBIfam" id="NF007501">
    <property type="entry name" value="PRK10094.1"/>
    <property type="match status" value="1"/>
</dbReference>
<proteinExistence type="inferred from homology"/>
<evidence type="ECO:0000313" key="7">
    <source>
        <dbReference type="Proteomes" id="UP001500171"/>
    </source>
</evidence>
<protein>
    <submittedName>
        <fullName evidence="6">HTH-type transcriptional activator AllS</fullName>
    </submittedName>
</protein>
<evidence type="ECO:0000256" key="1">
    <source>
        <dbReference type="ARBA" id="ARBA00009437"/>
    </source>
</evidence>
<evidence type="ECO:0000256" key="2">
    <source>
        <dbReference type="ARBA" id="ARBA00023015"/>
    </source>
</evidence>
<dbReference type="SUPFAM" id="SSF46785">
    <property type="entry name" value="Winged helix' DNA-binding domain"/>
    <property type="match status" value="1"/>
</dbReference>
<sequence>MLDLETMRTFTKVVECNSFSKAAKLLYKTPAAISYRIKSLEDSLGTQLFERTTRTVSLTLAGQHLYERCCQWLAWLTTMPEELQQISDGVERRINIAINNLLFDPDAVADLLVHFKERFPFTQFNLTRQVYMGVWDSLLHGEFHMAIGATGWESLDNMINIYPFGEVSWEFVVAKNHPLTRINGKLSNDVLRNYPAINVEDTSTHMTKRIAWLLPGQSEIIVPSLKTKVACHLKGLGIGFIPKTICQPYVDKGELIKCDVVNERKPSQLSLAWKKANMGKVMNEIVGLFRNHHPITHPFLKNIDKKIS</sequence>
<comment type="caution">
    <text evidence="6">The sequence shown here is derived from an EMBL/GenBank/DDBJ whole genome shotgun (WGS) entry which is preliminary data.</text>
</comment>
<dbReference type="InterPro" id="IPR036388">
    <property type="entry name" value="WH-like_DNA-bd_sf"/>
</dbReference>